<evidence type="ECO:0000256" key="2">
    <source>
        <dbReference type="ARBA" id="ARBA00006285"/>
    </source>
</evidence>
<dbReference type="PRINTS" id="PR00738">
    <property type="entry name" value="GLHYDRLASE20"/>
</dbReference>
<evidence type="ECO:0000256" key="7">
    <source>
        <dbReference type="SAM" id="SignalP"/>
    </source>
</evidence>
<keyword evidence="10" id="KW-1185">Reference proteome</keyword>
<dbReference type="InterPro" id="IPR015883">
    <property type="entry name" value="Glyco_hydro_20_cat"/>
</dbReference>
<feature type="domain" description="PA14" evidence="8">
    <location>
        <begin position="630"/>
        <end position="768"/>
    </location>
</feature>
<dbReference type="InterPro" id="IPR029018">
    <property type="entry name" value="Hex-like_dom2"/>
</dbReference>
<accession>A0A3E2NQC2</accession>
<dbReference type="Pfam" id="PF00728">
    <property type="entry name" value="Glyco_hydro_20"/>
    <property type="match status" value="1"/>
</dbReference>
<evidence type="ECO:0000259" key="8">
    <source>
        <dbReference type="PROSITE" id="PS51820"/>
    </source>
</evidence>
<dbReference type="GO" id="GO:0016020">
    <property type="term" value="C:membrane"/>
    <property type="evidence" value="ECO:0007669"/>
    <property type="project" value="TreeGrafter"/>
</dbReference>
<dbReference type="EC" id="3.2.1.52" evidence="3"/>
<dbReference type="Gene3D" id="3.30.379.10">
    <property type="entry name" value="Chitobiase/beta-hexosaminidase domain 2-like"/>
    <property type="match status" value="1"/>
</dbReference>
<dbReference type="Gene3D" id="3.20.20.80">
    <property type="entry name" value="Glycosidases"/>
    <property type="match status" value="1"/>
</dbReference>
<evidence type="ECO:0000256" key="1">
    <source>
        <dbReference type="ARBA" id="ARBA00001231"/>
    </source>
</evidence>
<dbReference type="Pfam" id="PF13287">
    <property type="entry name" value="Fn3_assoc"/>
    <property type="match status" value="1"/>
</dbReference>
<keyword evidence="5" id="KW-0326">Glycosidase</keyword>
<dbReference type="Proteomes" id="UP000260823">
    <property type="component" value="Unassembled WGS sequence"/>
</dbReference>
<keyword evidence="4" id="KW-0378">Hydrolase</keyword>
<evidence type="ECO:0000313" key="9">
    <source>
        <dbReference type="EMBL" id="RFZ83173.1"/>
    </source>
</evidence>
<dbReference type="SUPFAM" id="SSF55545">
    <property type="entry name" value="beta-N-acetylhexosaminidase-like domain"/>
    <property type="match status" value="1"/>
</dbReference>
<dbReference type="InterPro" id="IPR017853">
    <property type="entry name" value="GH"/>
</dbReference>
<evidence type="ECO:0000256" key="3">
    <source>
        <dbReference type="ARBA" id="ARBA00012663"/>
    </source>
</evidence>
<comment type="similarity">
    <text evidence="2">Belongs to the glycosyl hydrolase 20 family.</text>
</comment>
<dbReference type="SUPFAM" id="SSF56988">
    <property type="entry name" value="Anthrax protective antigen"/>
    <property type="match status" value="1"/>
</dbReference>
<feature type="signal peptide" evidence="7">
    <location>
        <begin position="1"/>
        <end position="29"/>
    </location>
</feature>
<reference evidence="9 10" key="1">
    <citation type="submission" date="2018-08" db="EMBL/GenBank/DDBJ databases">
        <title>Mucilaginibacter terrae sp. nov., isolated from manganese diggings.</title>
        <authorList>
            <person name="Huang Y."/>
            <person name="Zhou Z."/>
        </authorList>
    </citation>
    <scope>NUCLEOTIDE SEQUENCE [LARGE SCALE GENOMIC DNA]</scope>
    <source>
        <strain evidence="9 10">ZH6</strain>
    </source>
</reference>
<dbReference type="GO" id="GO:0005975">
    <property type="term" value="P:carbohydrate metabolic process"/>
    <property type="evidence" value="ECO:0007669"/>
    <property type="project" value="InterPro"/>
</dbReference>
<keyword evidence="7" id="KW-0732">Signal</keyword>
<dbReference type="SUPFAM" id="SSF51445">
    <property type="entry name" value="(Trans)glycosidases"/>
    <property type="match status" value="1"/>
</dbReference>
<evidence type="ECO:0000256" key="6">
    <source>
        <dbReference type="PIRSR" id="PIRSR625705-1"/>
    </source>
</evidence>
<name>A0A3E2NQC2_9SPHI</name>
<protein>
    <recommendedName>
        <fullName evidence="3">beta-N-acetylhexosaminidase</fullName>
        <ecNumber evidence="3">3.2.1.52</ecNumber>
    </recommendedName>
</protein>
<dbReference type="InterPro" id="IPR026876">
    <property type="entry name" value="Fn3_assoc_repeat"/>
</dbReference>
<evidence type="ECO:0000256" key="4">
    <source>
        <dbReference type="ARBA" id="ARBA00022801"/>
    </source>
</evidence>
<dbReference type="PANTHER" id="PTHR22600">
    <property type="entry name" value="BETA-HEXOSAMINIDASE"/>
    <property type="match status" value="1"/>
</dbReference>
<dbReference type="EMBL" id="QWDE01000002">
    <property type="protein sequence ID" value="RFZ83173.1"/>
    <property type="molecule type" value="Genomic_DNA"/>
</dbReference>
<dbReference type="Pfam" id="PF02838">
    <property type="entry name" value="Glyco_hydro_20b"/>
    <property type="match status" value="1"/>
</dbReference>
<dbReference type="InterPro" id="IPR025705">
    <property type="entry name" value="Beta_hexosaminidase_sua/sub"/>
</dbReference>
<comment type="caution">
    <text evidence="9">The sequence shown here is derived from an EMBL/GenBank/DDBJ whole genome shotgun (WGS) entry which is preliminary data.</text>
</comment>
<dbReference type="CDD" id="cd06563">
    <property type="entry name" value="GH20_chitobiase-like"/>
    <property type="match status" value="1"/>
</dbReference>
<organism evidence="9 10">
    <name type="scientific">Mucilaginibacter terrenus</name>
    <dbReference type="NCBI Taxonomy" id="2482727"/>
    <lineage>
        <taxon>Bacteria</taxon>
        <taxon>Pseudomonadati</taxon>
        <taxon>Bacteroidota</taxon>
        <taxon>Sphingobacteriia</taxon>
        <taxon>Sphingobacteriales</taxon>
        <taxon>Sphingobacteriaceae</taxon>
        <taxon>Mucilaginibacter</taxon>
    </lineage>
</organism>
<comment type="catalytic activity">
    <reaction evidence="1">
        <text>Hydrolysis of terminal non-reducing N-acetyl-D-hexosamine residues in N-acetyl-beta-D-hexosaminides.</text>
        <dbReference type="EC" id="3.2.1.52"/>
    </reaction>
</comment>
<dbReference type="PANTHER" id="PTHR22600:SF57">
    <property type="entry name" value="BETA-N-ACETYLHEXOSAMINIDASE"/>
    <property type="match status" value="1"/>
</dbReference>
<dbReference type="AlphaFoldDB" id="A0A3E2NQC2"/>
<sequence>MNYYISQRHKLSCIILILLGALFLGQAKAQAPADPYMGIIPAPASVIPAAGYFKLNESTLIKADDPKDKAVLFLKDYLLTNRHFKNKVAKYNKKSKASTGLVLTTVGADKLPPEGYKLTITPKKITIIGKNAGLFYGVQTLLQLLPVEPSAAELLPCVTIEDSPRFGYRGMMLDVSRHFFTVPQVKKVIEMMAYYKLNNFHWHLVDGQGWRIEIKKYPKLTEVGGFRQQTMFGNNRDWPDSLNYGGFYTQEQIRDVVKFAAARYINVIPEIEMPAHSDAALRAYPELRCEPADPKAPARSINGIYCPTEETFTFLEGVLTEVMDLFPSKYIHIGGDEANKQPWKESAFVQGLMKEKGLKDEKEVQSYFIQRMEKFINSKGRSIIGWDEILEGGLAPNATVMSWQGEEGGIAAARQHHNVIMTPQTTGNYFDHYQSGSPQEPVSFGRYAVLQETYDYDPVSKQLTPDEQKYVIGTQGNLWTEYVPTVAKLQYQIFPRLFALAEVAWSKPANKNYDNFANVRLAKHFNRLEYMGYNYRVPTALPTLDTILIGSKFTFEPKSVVPGAKIYYTLNGRDPLDTDWEYTSPVTIIVPANEKREFKTRVITPKGRRSIATRVLLVNRAVMPAINITAAKPGLKYKLVKGRFTSPDQLDYVLLTDSATTPQLNSEAFKKDTPYFGVVYNGFINIDQDGSYNFGQASYTDTQVFVDGEKITEAESVLPLAKGLHKMQVKYIYSTPVQVPGQYRVRQTPLKIYVTAPGGTKEELQAESLFY</sequence>
<evidence type="ECO:0000313" key="10">
    <source>
        <dbReference type="Proteomes" id="UP000260823"/>
    </source>
</evidence>
<evidence type="ECO:0000256" key="5">
    <source>
        <dbReference type="ARBA" id="ARBA00023295"/>
    </source>
</evidence>
<gene>
    <name evidence="9" type="ORF">DYU05_13585</name>
</gene>
<dbReference type="GO" id="GO:0030203">
    <property type="term" value="P:glycosaminoglycan metabolic process"/>
    <property type="evidence" value="ECO:0007669"/>
    <property type="project" value="TreeGrafter"/>
</dbReference>
<dbReference type="OrthoDB" id="1006965at2"/>
<dbReference type="PROSITE" id="PS51820">
    <property type="entry name" value="PA14"/>
    <property type="match status" value="1"/>
</dbReference>
<dbReference type="GO" id="GO:0004563">
    <property type="term" value="F:beta-N-acetylhexosaminidase activity"/>
    <property type="evidence" value="ECO:0007669"/>
    <property type="project" value="UniProtKB-EC"/>
</dbReference>
<feature type="chain" id="PRO_5017764119" description="beta-N-acetylhexosaminidase" evidence="7">
    <location>
        <begin position="30"/>
        <end position="771"/>
    </location>
</feature>
<proteinExistence type="inferred from homology"/>
<feature type="active site" description="Proton donor" evidence="6">
    <location>
        <position position="337"/>
    </location>
</feature>
<dbReference type="RefSeq" id="WP_117383648.1">
    <property type="nucleotide sequence ID" value="NZ_QWDE01000002.1"/>
</dbReference>
<dbReference type="InterPro" id="IPR037524">
    <property type="entry name" value="PA14/GLEYA"/>
</dbReference>
<dbReference type="InterPro" id="IPR015882">
    <property type="entry name" value="HEX_bac_N"/>
</dbReference>